<organism evidence="1">
    <name type="scientific">marine sediment metagenome</name>
    <dbReference type="NCBI Taxonomy" id="412755"/>
    <lineage>
        <taxon>unclassified sequences</taxon>
        <taxon>metagenomes</taxon>
        <taxon>ecological metagenomes</taxon>
    </lineage>
</organism>
<dbReference type="AlphaFoldDB" id="A0A0F9I9P3"/>
<proteinExistence type="predicted"/>
<comment type="caution">
    <text evidence="1">The sequence shown here is derived from an EMBL/GenBank/DDBJ whole genome shotgun (WGS) entry which is preliminary data.</text>
</comment>
<protein>
    <submittedName>
        <fullName evidence="1">Uncharacterized protein</fullName>
    </submittedName>
</protein>
<dbReference type="EMBL" id="LAZR01014683">
    <property type="protein sequence ID" value="KKM16404.1"/>
    <property type="molecule type" value="Genomic_DNA"/>
</dbReference>
<accession>A0A0F9I9P3</accession>
<name>A0A0F9I9P3_9ZZZZ</name>
<evidence type="ECO:0000313" key="1">
    <source>
        <dbReference type="EMBL" id="KKM16404.1"/>
    </source>
</evidence>
<reference evidence="1" key="1">
    <citation type="journal article" date="2015" name="Nature">
        <title>Complex archaea that bridge the gap between prokaryotes and eukaryotes.</title>
        <authorList>
            <person name="Spang A."/>
            <person name="Saw J.H."/>
            <person name="Jorgensen S.L."/>
            <person name="Zaremba-Niedzwiedzka K."/>
            <person name="Martijn J."/>
            <person name="Lind A.E."/>
            <person name="van Eijk R."/>
            <person name="Schleper C."/>
            <person name="Guy L."/>
            <person name="Ettema T.J."/>
        </authorList>
    </citation>
    <scope>NUCLEOTIDE SEQUENCE</scope>
</reference>
<gene>
    <name evidence="1" type="ORF">LCGC14_1686210</name>
</gene>
<sequence length="178" mass="18906">MADGTIGVDETNLDKLLDTEVLTVNAQTVHRERIRLAGALVTDLVKVKDEALNVSLDVPKVVGLTAGSALALAAGSNANIDGSTLPSGIIGKLMQVDVSGSLAAKWEILKRDGGVEVTVSVLYTSGLVGKASEIWKPPNKDYGQQAGDGVDTNFRVKVTNLDDNRTADFYATMYWDEV</sequence>